<sequence length="304" mass="33604">MQIEIDTQHARLDAFLASRLKEHSRSRLQELVKEGHILVNDSRAKPKQTLNPGDLISITIPEPVELELIAQDLPLDILHEDEDLIVLNKAHGMVVHPANGNPDGTLVNALLFHCDGQLAGINGVERPGIVHRLDKDTSGCIVVAKTDRAMKSLLTQFAERETTTKIYFAVTARPPLKEEDSIFTNIGRHPVNRQQMAVVDPGSGKAAITDYEVLNRHGDGTCLVKCTLHTGRTHQIRVHLKHVGAPILCDPIYGKSSKSLPDTDRLMLHARQLGFTHPATGEEVLFEAPFPSEFQPWLPNPSLS</sequence>
<dbReference type="InterPro" id="IPR006225">
    <property type="entry name" value="PsdUridine_synth_RluC/D"/>
</dbReference>
<dbReference type="EMBL" id="BMXI01000007">
    <property type="protein sequence ID" value="GHC52916.1"/>
    <property type="molecule type" value="Genomic_DNA"/>
</dbReference>
<evidence type="ECO:0000259" key="6">
    <source>
        <dbReference type="SMART" id="SM00363"/>
    </source>
</evidence>
<dbReference type="PANTHER" id="PTHR21600">
    <property type="entry name" value="MITOCHONDRIAL RNA PSEUDOURIDINE SYNTHASE"/>
    <property type="match status" value="1"/>
</dbReference>
<dbReference type="EC" id="5.4.99.-" evidence="5"/>
<keyword evidence="4" id="KW-0694">RNA-binding</keyword>
<dbReference type="Gene3D" id="3.30.2350.10">
    <property type="entry name" value="Pseudouridine synthase"/>
    <property type="match status" value="1"/>
</dbReference>
<evidence type="ECO:0000256" key="4">
    <source>
        <dbReference type="PROSITE-ProRule" id="PRU00182"/>
    </source>
</evidence>
<keyword evidence="2 5" id="KW-0413">Isomerase</keyword>
<dbReference type="RefSeq" id="WP_189569718.1">
    <property type="nucleotide sequence ID" value="NZ_BMXI01000007.1"/>
</dbReference>
<keyword evidence="8" id="KW-1185">Reference proteome</keyword>
<feature type="domain" description="RNA-binding S4" evidence="6">
    <location>
        <begin position="10"/>
        <end position="74"/>
    </location>
</feature>
<dbReference type="InterPro" id="IPR020103">
    <property type="entry name" value="PsdUridine_synth_cat_dom_sf"/>
</dbReference>
<dbReference type="PROSITE" id="PS01129">
    <property type="entry name" value="PSI_RLU"/>
    <property type="match status" value="1"/>
</dbReference>
<dbReference type="GO" id="GO:0000455">
    <property type="term" value="P:enzyme-directed rRNA pseudouridine synthesis"/>
    <property type="evidence" value="ECO:0007669"/>
    <property type="project" value="UniProtKB-ARBA"/>
</dbReference>
<dbReference type="AlphaFoldDB" id="A0A918TM08"/>
<evidence type="ECO:0000256" key="3">
    <source>
        <dbReference type="PIRSR" id="PIRSR606225-1"/>
    </source>
</evidence>
<dbReference type="PANTHER" id="PTHR21600:SF44">
    <property type="entry name" value="RIBOSOMAL LARGE SUBUNIT PSEUDOURIDINE SYNTHASE D"/>
    <property type="match status" value="1"/>
</dbReference>
<feature type="active site" evidence="3">
    <location>
        <position position="134"/>
    </location>
</feature>
<accession>A0A918TM08</accession>
<comment type="function">
    <text evidence="5">Responsible for synthesis of pseudouridine from uracil.</text>
</comment>
<dbReference type="InterPro" id="IPR036986">
    <property type="entry name" value="S4_RNA-bd_sf"/>
</dbReference>
<dbReference type="Gene3D" id="3.10.290.10">
    <property type="entry name" value="RNA-binding S4 domain"/>
    <property type="match status" value="1"/>
</dbReference>
<dbReference type="InterPro" id="IPR002942">
    <property type="entry name" value="S4_RNA-bd"/>
</dbReference>
<dbReference type="SUPFAM" id="SSF55120">
    <property type="entry name" value="Pseudouridine synthase"/>
    <property type="match status" value="1"/>
</dbReference>
<dbReference type="CDD" id="cd00165">
    <property type="entry name" value="S4"/>
    <property type="match status" value="1"/>
</dbReference>
<proteinExistence type="inferred from homology"/>
<name>A0A918TM08_9BACT</name>
<dbReference type="SUPFAM" id="SSF55174">
    <property type="entry name" value="Alpha-L RNA-binding motif"/>
    <property type="match status" value="1"/>
</dbReference>
<comment type="caution">
    <text evidence="7">The sequence shown here is derived from an EMBL/GenBank/DDBJ whole genome shotgun (WGS) entry which is preliminary data.</text>
</comment>
<dbReference type="PROSITE" id="PS50889">
    <property type="entry name" value="S4"/>
    <property type="match status" value="1"/>
</dbReference>
<evidence type="ECO:0000256" key="1">
    <source>
        <dbReference type="ARBA" id="ARBA00010876"/>
    </source>
</evidence>
<comment type="catalytic activity">
    <reaction evidence="5">
        <text>a uridine in RNA = a pseudouridine in RNA</text>
        <dbReference type="Rhea" id="RHEA:48348"/>
        <dbReference type="Rhea" id="RHEA-COMP:12068"/>
        <dbReference type="Rhea" id="RHEA-COMP:12069"/>
        <dbReference type="ChEBI" id="CHEBI:65314"/>
        <dbReference type="ChEBI" id="CHEBI:65315"/>
    </reaction>
</comment>
<reference evidence="7" key="1">
    <citation type="journal article" date="2014" name="Int. J. Syst. Evol. Microbiol.">
        <title>Complete genome sequence of Corynebacterium casei LMG S-19264T (=DSM 44701T), isolated from a smear-ripened cheese.</title>
        <authorList>
            <consortium name="US DOE Joint Genome Institute (JGI-PGF)"/>
            <person name="Walter F."/>
            <person name="Albersmeier A."/>
            <person name="Kalinowski J."/>
            <person name="Ruckert C."/>
        </authorList>
    </citation>
    <scope>NUCLEOTIDE SEQUENCE</scope>
    <source>
        <strain evidence="7">KCTC 12988</strain>
    </source>
</reference>
<dbReference type="Pfam" id="PF00849">
    <property type="entry name" value="PseudoU_synth_2"/>
    <property type="match status" value="1"/>
</dbReference>
<dbReference type="Pfam" id="PF01479">
    <property type="entry name" value="S4"/>
    <property type="match status" value="1"/>
</dbReference>
<dbReference type="SMART" id="SM00363">
    <property type="entry name" value="S4"/>
    <property type="match status" value="1"/>
</dbReference>
<dbReference type="InterPro" id="IPR006145">
    <property type="entry name" value="PsdUridine_synth_RsuA/RluA"/>
</dbReference>
<evidence type="ECO:0000256" key="5">
    <source>
        <dbReference type="RuleBase" id="RU362028"/>
    </source>
</evidence>
<organism evidence="7 8">
    <name type="scientific">Roseibacillus persicicus</name>
    <dbReference type="NCBI Taxonomy" id="454148"/>
    <lineage>
        <taxon>Bacteria</taxon>
        <taxon>Pseudomonadati</taxon>
        <taxon>Verrucomicrobiota</taxon>
        <taxon>Verrucomicrobiia</taxon>
        <taxon>Verrucomicrobiales</taxon>
        <taxon>Verrucomicrobiaceae</taxon>
        <taxon>Roseibacillus</taxon>
    </lineage>
</organism>
<dbReference type="Proteomes" id="UP000644507">
    <property type="component" value="Unassembled WGS sequence"/>
</dbReference>
<evidence type="ECO:0000256" key="2">
    <source>
        <dbReference type="ARBA" id="ARBA00023235"/>
    </source>
</evidence>
<gene>
    <name evidence="7" type="ORF">GCM10007100_19140</name>
</gene>
<evidence type="ECO:0000313" key="7">
    <source>
        <dbReference type="EMBL" id="GHC52916.1"/>
    </source>
</evidence>
<dbReference type="GO" id="GO:0120159">
    <property type="term" value="F:rRNA pseudouridine synthase activity"/>
    <property type="evidence" value="ECO:0007669"/>
    <property type="project" value="UniProtKB-ARBA"/>
</dbReference>
<comment type="similarity">
    <text evidence="1 5">Belongs to the pseudouridine synthase RluA family.</text>
</comment>
<dbReference type="GO" id="GO:0003723">
    <property type="term" value="F:RNA binding"/>
    <property type="evidence" value="ECO:0007669"/>
    <property type="project" value="UniProtKB-KW"/>
</dbReference>
<reference evidence="7" key="2">
    <citation type="submission" date="2020-09" db="EMBL/GenBank/DDBJ databases">
        <authorList>
            <person name="Sun Q."/>
            <person name="Kim S."/>
        </authorList>
    </citation>
    <scope>NUCLEOTIDE SEQUENCE</scope>
    <source>
        <strain evidence="7">KCTC 12988</strain>
    </source>
</reference>
<dbReference type="CDD" id="cd02869">
    <property type="entry name" value="PseudoU_synth_RluA_like"/>
    <property type="match status" value="1"/>
</dbReference>
<dbReference type="InterPro" id="IPR050188">
    <property type="entry name" value="RluA_PseudoU_synthase"/>
</dbReference>
<dbReference type="NCBIfam" id="TIGR00005">
    <property type="entry name" value="rluA_subfam"/>
    <property type="match status" value="1"/>
</dbReference>
<protein>
    <recommendedName>
        <fullName evidence="5">Pseudouridine synthase</fullName>
        <ecNumber evidence="5">5.4.99.-</ecNumber>
    </recommendedName>
</protein>
<evidence type="ECO:0000313" key="8">
    <source>
        <dbReference type="Proteomes" id="UP000644507"/>
    </source>
</evidence>
<dbReference type="InterPro" id="IPR006224">
    <property type="entry name" value="PsdUridine_synth_RluA-like_CS"/>
</dbReference>